<organism evidence="2 3">
    <name type="scientific">Phyllosticta citrichinensis</name>
    <dbReference type="NCBI Taxonomy" id="1130410"/>
    <lineage>
        <taxon>Eukaryota</taxon>
        <taxon>Fungi</taxon>
        <taxon>Dikarya</taxon>
        <taxon>Ascomycota</taxon>
        <taxon>Pezizomycotina</taxon>
        <taxon>Dothideomycetes</taxon>
        <taxon>Dothideomycetes incertae sedis</taxon>
        <taxon>Botryosphaeriales</taxon>
        <taxon>Phyllostictaceae</taxon>
        <taxon>Phyllosticta</taxon>
    </lineage>
</organism>
<accession>A0ABR1XXB2</accession>
<reference evidence="2 3" key="1">
    <citation type="journal article" date="2022" name="G3 (Bethesda)">
        <title>Enemy or ally: a genomic approach to elucidate the lifestyle of Phyllosticta citrichinaensis.</title>
        <authorList>
            <person name="Buijs V.A."/>
            <person name="Groenewald J.Z."/>
            <person name="Haridas S."/>
            <person name="LaButti K.M."/>
            <person name="Lipzen A."/>
            <person name="Martin F.M."/>
            <person name="Barry K."/>
            <person name="Grigoriev I.V."/>
            <person name="Crous P.W."/>
            <person name="Seidl M.F."/>
        </authorList>
    </citation>
    <scope>NUCLEOTIDE SEQUENCE [LARGE SCALE GENOMIC DNA]</scope>
    <source>
        <strain evidence="2 3">CBS 129764</strain>
    </source>
</reference>
<evidence type="ECO:0000313" key="2">
    <source>
        <dbReference type="EMBL" id="KAK8170016.1"/>
    </source>
</evidence>
<dbReference type="Proteomes" id="UP001456524">
    <property type="component" value="Unassembled WGS sequence"/>
</dbReference>
<evidence type="ECO:0008006" key="4">
    <source>
        <dbReference type="Google" id="ProtNLM"/>
    </source>
</evidence>
<dbReference type="PANTHER" id="PTHR38790">
    <property type="entry name" value="2EXR DOMAIN-CONTAINING PROTEIN-RELATED"/>
    <property type="match status" value="1"/>
</dbReference>
<feature type="region of interest" description="Disordered" evidence="1">
    <location>
        <begin position="345"/>
        <end position="368"/>
    </location>
</feature>
<gene>
    <name evidence="2" type="ORF">IWX90DRAFT_431392</name>
</gene>
<feature type="compositionally biased region" description="Basic residues" evidence="1">
    <location>
        <begin position="1"/>
        <end position="11"/>
    </location>
</feature>
<evidence type="ECO:0000256" key="1">
    <source>
        <dbReference type="SAM" id="MobiDB-lite"/>
    </source>
</evidence>
<comment type="caution">
    <text evidence="2">The sequence shown here is derived from an EMBL/GenBank/DDBJ whole genome shotgun (WGS) entry which is preliminary data.</text>
</comment>
<proteinExistence type="predicted"/>
<keyword evidence="3" id="KW-1185">Reference proteome</keyword>
<protein>
    <recommendedName>
        <fullName evidence="4">F-box domain-containing protein</fullName>
    </recommendedName>
</protein>
<evidence type="ECO:0000313" key="3">
    <source>
        <dbReference type="Proteomes" id="UP001456524"/>
    </source>
</evidence>
<name>A0ABR1XXB2_9PEZI</name>
<dbReference type="EMBL" id="JBBWUH010000004">
    <property type="protein sequence ID" value="KAK8170016.1"/>
    <property type="molecule type" value="Genomic_DNA"/>
</dbReference>
<sequence>MANKKSNKSKKPTSQQNGQPKLADPQEGSSLMQRLPQELRDKIYLEVFSSTRISSGERSFSRTISHRVFTAPNALALLRICRRIHSEIGNTWLKQVLFSFETPEAMLDRLANIPMGKRTLIRHMRVSDGPLVLSFGDDDVYYRIYAALQLLPGLKLDRLTVLTGRVLEVAYESLDRLIKVSSGWKELHFISHTSMLLGYQTEPDFLAQDPYYYMRKPQPSSWQKQLEARDGSLSKPSVAVYRTKSTAFNGAILDPDKRVSFEQKLPPDQTLAEYAQTEDSTISAAGEREKEMLVIVKRGQGVDYEQKHDYPRYDNADINIQDVQDMRKDAGFGTWQEIKAQQKMLRRKYDDSDSDEDEDEDDKYYPGLWDEYSDADAYVWPRLHFLDE</sequence>
<feature type="region of interest" description="Disordered" evidence="1">
    <location>
        <begin position="1"/>
        <end position="29"/>
    </location>
</feature>
<feature type="compositionally biased region" description="Acidic residues" evidence="1">
    <location>
        <begin position="352"/>
        <end position="362"/>
    </location>
</feature>